<dbReference type="InterPro" id="IPR050091">
    <property type="entry name" value="PKS_NRPS_Biosynth_Enz"/>
</dbReference>
<dbReference type="RefSeq" id="XP_033569947.1">
    <property type="nucleotide sequence ID" value="XM_033726201.1"/>
</dbReference>
<dbReference type="GO" id="GO:0006633">
    <property type="term" value="P:fatty acid biosynthetic process"/>
    <property type="evidence" value="ECO:0007669"/>
    <property type="project" value="TreeGrafter"/>
</dbReference>
<dbReference type="Gene3D" id="3.40.50.720">
    <property type="entry name" value="NAD(P)-binding Rossmann-like Domain"/>
    <property type="match status" value="1"/>
</dbReference>
<dbReference type="Gene3D" id="3.90.180.10">
    <property type="entry name" value="Medium-chain alcohol dehydrogenases, catalytic domain"/>
    <property type="match status" value="1"/>
</dbReference>
<dbReference type="GO" id="GO:0004312">
    <property type="term" value="F:fatty acid synthase activity"/>
    <property type="evidence" value="ECO:0007669"/>
    <property type="project" value="TreeGrafter"/>
</dbReference>
<evidence type="ECO:0000313" key="5">
    <source>
        <dbReference type="Proteomes" id="UP000504636"/>
    </source>
</evidence>
<dbReference type="EMBL" id="MU003720">
    <property type="protein sequence ID" value="KAF2802983.1"/>
    <property type="molecule type" value="Genomic_DNA"/>
</dbReference>
<dbReference type="Pfam" id="PF08659">
    <property type="entry name" value="KR"/>
    <property type="match status" value="1"/>
</dbReference>
<dbReference type="PANTHER" id="PTHR43775:SF37">
    <property type="entry name" value="SI:DKEY-61P9.11"/>
    <property type="match status" value="1"/>
</dbReference>
<dbReference type="Pfam" id="PF13602">
    <property type="entry name" value="ADH_zinc_N_2"/>
    <property type="match status" value="1"/>
</dbReference>
<dbReference type="PANTHER" id="PTHR43775">
    <property type="entry name" value="FATTY ACID SYNTHASE"/>
    <property type="match status" value="1"/>
</dbReference>
<keyword evidence="2" id="KW-0597">Phosphoprotein</keyword>
<reference evidence="4 6" key="1">
    <citation type="journal article" date="2020" name="Stud. Mycol.">
        <title>101 Dothideomycetes genomes: a test case for predicting lifestyles and emergence of pathogens.</title>
        <authorList>
            <person name="Haridas S."/>
            <person name="Albert R."/>
            <person name="Binder M."/>
            <person name="Bloem J."/>
            <person name="Labutti K."/>
            <person name="Salamov A."/>
            <person name="Andreopoulos B."/>
            <person name="Baker S."/>
            <person name="Barry K."/>
            <person name="Bills G."/>
            <person name="Bluhm B."/>
            <person name="Cannon C."/>
            <person name="Castanera R."/>
            <person name="Culley D."/>
            <person name="Daum C."/>
            <person name="Ezra D."/>
            <person name="Gonzalez J."/>
            <person name="Henrissat B."/>
            <person name="Kuo A."/>
            <person name="Liang C."/>
            <person name="Lipzen A."/>
            <person name="Lutzoni F."/>
            <person name="Magnuson J."/>
            <person name="Mondo S."/>
            <person name="Nolan M."/>
            <person name="Ohm R."/>
            <person name="Pangilinan J."/>
            <person name="Park H.-J."/>
            <person name="Ramirez L."/>
            <person name="Alfaro M."/>
            <person name="Sun H."/>
            <person name="Tritt A."/>
            <person name="Yoshinaga Y."/>
            <person name="Zwiers L.-H."/>
            <person name="Turgeon B."/>
            <person name="Goodwin S."/>
            <person name="Spatafora J."/>
            <person name="Crous P."/>
            <person name="Grigoriev I."/>
        </authorList>
    </citation>
    <scope>NUCLEOTIDE SEQUENCE</scope>
    <source>
        <strain evidence="4 6">CBS 304.34</strain>
    </source>
</reference>
<name>A0A6A6Y384_9PEZI</name>
<evidence type="ECO:0000259" key="3">
    <source>
        <dbReference type="Pfam" id="PF08659"/>
    </source>
</evidence>
<dbReference type="InterPro" id="IPR036291">
    <property type="entry name" value="NAD(P)-bd_dom_sf"/>
</dbReference>
<dbReference type="GeneID" id="54467094"/>
<organism evidence="4">
    <name type="scientific">Mytilinidion resinicola</name>
    <dbReference type="NCBI Taxonomy" id="574789"/>
    <lineage>
        <taxon>Eukaryota</taxon>
        <taxon>Fungi</taxon>
        <taxon>Dikarya</taxon>
        <taxon>Ascomycota</taxon>
        <taxon>Pezizomycotina</taxon>
        <taxon>Dothideomycetes</taxon>
        <taxon>Pleosporomycetidae</taxon>
        <taxon>Mytilinidiales</taxon>
        <taxon>Mytilinidiaceae</taxon>
        <taxon>Mytilinidion</taxon>
    </lineage>
</organism>
<reference evidence="6" key="3">
    <citation type="submission" date="2025-04" db="UniProtKB">
        <authorList>
            <consortium name="RefSeq"/>
        </authorList>
    </citation>
    <scope>IDENTIFICATION</scope>
    <source>
        <strain evidence="6">CBS 304.34</strain>
    </source>
</reference>
<accession>A0A6A6Y384</accession>
<feature type="domain" description="Ketoreductase (KR)" evidence="3">
    <location>
        <begin position="88"/>
        <end position="139"/>
    </location>
</feature>
<evidence type="ECO:0000313" key="4">
    <source>
        <dbReference type="EMBL" id="KAF2802983.1"/>
    </source>
</evidence>
<keyword evidence="5" id="KW-1185">Reference proteome</keyword>
<dbReference type="SUPFAM" id="SSF51735">
    <property type="entry name" value="NAD(P)-binding Rossmann-fold domains"/>
    <property type="match status" value="1"/>
</dbReference>
<sequence>MGPFARNSTFASIDLNSMMRQRPEEMSRLLQKVADMVQKGQIRPLDTTIYGVNQIEDALRLLPSGQSMGKVVVKVEKGVTVEPFAEVATHAIAGGLGGLGRSIARWMAKRGARHMLLLSRSGGEQPEAAQFIRDMTSQGL</sequence>
<evidence type="ECO:0000313" key="6">
    <source>
        <dbReference type="RefSeq" id="XP_033569947.1"/>
    </source>
</evidence>
<dbReference type="AlphaFoldDB" id="A0A6A6Y384"/>
<gene>
    <name evidence="4 6" type="ORF">BDZ99DRAFT_527074</name>
</gene>
<dbReference type="InterPro" id="IPR013968">
    <property type="entry name" value="PKS_KR"/>
</dbReference>
<dbReference type="Proteomes" id="UP000504636">
    <property type="component" value="Unplaced"/>
</dbReference>
<protein>
    <submittedName>
        <fullName evidence="4 6">KR-domain-containing protein</fullName>
    </submittedName>
</protein>
<proteinExistence type="predicted"/>
<keyword evidence="1" id="KW-0596">Phosphopantetheine</keyword>
<dbReference type="GO" id="GO:0044550">
    <property type="term" value="P:secondary metabolite biosynthetic process"/>
    <property type="evidence" value="ECO:0007669"/>
    <property type="project" value="TreeGrafter"/>
</dbReference>
<evidence type="ECO:0000256" key="1">
    <source>
        <dbReference type="ARBA" id="ARBA00022450"/>
    </source>
</evidence>
<evidence type="ECO:0000256" key="2">
    <source>
        <dbReference type="ARBA" id="ARBA00022553"/>
    </source>
</evidence>
<dbReference type="OrthoDB" id="329835at2759"/>
<reference evidence="6" key="2">
    <citation type="submission" date="2020-04" db="EMBL/GenBank/DDBJ databases">
        <authorList>
            <consortium name="NCBI Genome Project"/>
        </authorList>
    </citation>
    <scope>NUCLEOTIDE SEQUENCE</scope>
    <source>
        <strain evidence="6">CBS 304.34</strain>
    </source>
</reference>